<evidence type="ECO:0000256" key="4">
    <source>
        <dbReference type="ARBA" id="ARBA00022840"/>
    </source>
</evidence>
<dbReference type="NCBIfam" id="NF008453">
    <property type="entry name" value="PRK11308.1"/>
    <property type="match status" value="1"/>
</dbReference>
<evidence type="ECO:0000313" key="7">
    <source>
        <dbReference type="Proteomes" id="UP001595699"/>
    </source>
</evidence>
<dbReference type="NCBIfam" id="TIGR01727">
    <property type="entry name" value="oligo_HPY"/>
    <property type="match status" value="1"/>
</dbReference>
<dbReference type="SMART" id="SM00382">
    <property type="entry name" value="AAA"/>
    <property type="match status" value="1"/>
</dbReference>
<evidence type="ECO:0000256" key="1">
    <source>
        <dbReference type="ARBA" id="ARBA00005417"/>
    </source>
</evidence>
<dbReference type="InterPro" id="IPR027417">
    <property type="entry name" value="P-loop_NTPase"/>
</dbReference>
<dbReference type="Pfam" id="PF08352">
    <property type="entry name" value="oligo_HPY"/>
    <property type="match status" value="1"/>
</dbReference>
<reference evidence="7" key="1">
    <citation type="journal article" date="2019" name="Int. J. Syst. Evol. Microbiol.">
        <title>The Global Catalogue of Microorganisms (GCM) 10K type strain sequencing project: providing services to taxonomists for standard genome sequencing and annotation.</title>
        <authorList>
            <consortium name="The Broad Institute Genomics Platform"/>
            <consortium name="The Broad Institute Genome Sequencing Center for Infectious Disease"/>
            <person name="Wu L."/>
            <person name="Ma J."/>
        </authorList>
    </citation>
    <scope>NUCLEOTIDE SEQUENCE [LARGE SCALE GENOMIC DNA]</scope>
    <source>
        <strain evidence="7">CGMCC 4.7241</strain>
    </source>
</reference>
<evidence type="ECO:0000256" key="2">
    <source>
        <dbReference type="ARBA" id="ARBA00022448"/>
    </source>
</evidence>
<protein>
    <submittedName>
        <fullName evidence="6">ABC transporter ATP-binding protein</fullName>
    </submittedName>
</protein>
<name>A0ABV7YE11_9ACTN</name>
<gene>
    <name evidence="6" type="ORF">ACFOUW_19510</name>
</gene>
<dbReference type="Pfam" id="PF00005">
    <property type="entry name" value="ABC_tran"/>
    <property type="match status" value="1"/>
</dbReference>
<dbReference type="PANTHER" id="PTHR43776:SF7">
    <property type="entry name" value="D,D-DIPEPTIDE TRANSPORT ATP-BINDING PROTEIN DDPF-RELATED"/>
    <property type="match status" value="1"/>
</dbReference>
<accession>A0ABV7YE11</accession>
<dbReference type="GO" id="GO:0005524">
    <property type="term" value="F:ATP binding"/>
    <property type="evidence" value="ECO:0007669"/>
    <property type="project" value="UniProtKB-KW"/>
</dbReference>
<keyword evidence="3" id="KW-0547">Nucleotide-binding</keyword>
<comment type="similarity">
    <text evidence="1">Belongs to the ABC transporter superfamily.</text>
</comment>
<proteinExistence type="inferred from homology"/>
<dbReference type="EMBL" id="JBHRZH010000017">
    <property type="protein sequence ID" value="MFC3763038.1"/>
    <property type="molecule type" value="Genomic_DNA"/>
</dbReference>
<dbReference type="InterPro" id="IPR003593">
    <property type="entry name" value="AAA+_ATPase"/>
</dbReference>
<sequence>MSDPILEAHNLVKHFPIRKGLLRRQTGAVQAVDDVSFALQRGRTLGLVGESGCGKSTTGRMLVRLLPPTSGRIVYQGTDLASMDPAAIRRLRSEIQIVFQDPYSSLSPRLTVHEIVAEPLRIHGRYKDGGKRRVGELLELVGLSPEHANRYAHEFSGGQRQRIGIARALALDPKVLVLDEPVSALDVSIQAQVVNQLAQLQKRLDLAYLFISHDLSVVRHICDDVAVMYLGKIVEIGTRQDIFERPTHPYTQALLSAVPVPDPVGRDERERVLLKGDVPNPANPPSGCRFRTRCPKADQLCAGQEPALIDRLGEGHPSACHYPERIDILATSSGRAPS</sequence>
<evidence type="ECO:0000259" key="5">
    <source>
        <dbReference type="PROSITE" id="PS50893"/>
    </source>
</evidence>
<dbReference type="Proteomes" id="UP001595699">
    <property type="component" value="Unassembled WGS sequence"/>
</dbReference>
<dbReference type="InterPro" id="IPR013563">
    <property type="entry name" value="Oligopep_ABC_C"/>
</dbReference>
<dbReference type="RefSeq" id="WP_205119876.1">
    <property type="nucleotide sequence ID" value="NZ_JAFBCM010000001.1"/>
</dbReference>
<dbReference type="PROSITE" id="PS50893">
    <property type="entry name" value="ABC_TRANSPORTER_2"/>
    <property type="match status" value="1"/>
</dbReference>
<dbReference type="CDD" id="cd03257">
    <property type="entry name" value="ABC_NikE_OppD_transporters"/>
    <property type="match status" value="1"/>
</dbReference>
<evidence type="ECO:0000313" key="6">
    <source>
        <dbReference type="EMBL" id="MFC3763038.1"/>
    </source>
</evidence>
<dbReference type="InterPro" id="IPR017871">
    <property type="entry name" value="ABC_transporter-like_CS"/>
</dbReference>
<comment type="caution">
    <text evidence="6">The sequence shown here is derived from an EMBL/GenBank/DDBJ whole genome shotgun (WGS) entry which is preliminary data.</text>
</comment>
<evidence type="ECO:0000256" key="3">
    <source>
        <dbReference type="ARBA" id="ARBA00022741"/>
    </source>
</evidence>
<dbReference type="SUPFAM" id="SSF52540">
    <property type="entry name" value="P-loop containing nucleoside triphosphate hydrolases"/>
    <property type="match status" value="1"/>
</dbReference>
<dbReference type="InterPro" id="IPR003439">
    <property type="entry name" value="ABC_transporter-like_ATP-bd"/>
</dbReference>
<dbReference type="PROSITE" id="PS00211">
    <property type="entry name" value="ABC_TRANSPORTER_1"/>
    <property type="match status" value="1"/>
</dbReference>
<feature type="domain" description="ABC transporter" evidence="5">
    <location>
        <begin position="6"/>
        <end position="255"/>
    </location>
</feature>
<organism evidence="6 7">
    <name type="scientific">Tenggerimyces flavus</name>
    <dbReference type="NCBI Taxonomy" id="1708749"/>
    <lineage>
        <taxon>Bacteria</taxon>
        <taxon>Bacillati</taxon>
        <taxon>Actinomycetota</taxon>
        <taxon>Actinomycetes</taxon>
        <taxon>Propionibacteriales</taxon>
        <taxon>Nocardioidaceae</taxon>
        <taxon>Tenggerimyces</taxon>
    </lineage>
</organism>
<dbReference type="InterPro" id="IPR050319">
    <property type="entry name" value="ABC_transp_ATP-bind"/>
</dbReference>
<keyword evidence="2" id="KW-0813">Transport</keyword>
<keyword evidence="7" id="KW-1185">Reference proteome</keyword>
<keyword evidence="4 6" id="KW-0067">ATP-binding</keyword>
<dbReference type="Gene3D" id="3.40.50.300">
    <property type="entry name" value="P-loop containing nucleotide triphosphate hydrolases"/>
    <property type="match status" value="1"/>
</dbReference>
<dbReference type="PANTHER" id="PTHR43776">
    <property type="entry name" value="TRANSPORT ATP-BINDING PROTEIN"/>
    <property type="match status" value="1"/>
</dbReference>